<accession>A0AAD5TFR2</accession>
<reference evidence="3" key="1">
    <citation type="submission" date="2020-05" db="EMBL/GenBank/DDBJ databases">
        <title>Phylogenomic resolution of chytrid fungi.</title>
        <authorList>
            <person name="Stajich J.E."/>
            <person name="Amses K."/>
            <person name="Simmons R."/>
            <person name="Seto K."/>
            <person name="Myers J."/>
            <person name="Bonds A."/>
            <person name="Quandt C.A."/>
            <person name="Barry K."/>
            <person name="Liu P."/>
            <person name="Grigoriev I."/>
            <person name="Longcore J.E."/>
            <person name="James T.Y."/>
        </authorList>
    </citation>
    <scope>NUCLEOTIDE SEQUENCE</scope>
    <source>
        <strain evidence="3">JEL0379</strain>
    </source>
</reference>
<comment type="caution">
    <text evidence="3">The sequence shown here is derived from an EMBL/GenBank/DDBJ whole genome shotgun (WGS) entry which is preliminary data.</text>
</comment>
<dbReference type="InterPro" id="IPR010506">
    <property type="entry name" value="DMAP1-bd"/>
</dbReference>
<dbReference type="GO" id="GO:0005829">
    <property type="term" value="C:cytosol"/>
    <property type="evidence" value="ECO:0007669"/>
    <property type="project" value="TreeGrafter"/>
</dbReference>
<dbReference type="PROSITE" id="PS51912">
    <property type="entry name" value="DMAP1_BIND"/>
    <property type="match status" value="1"/>
</dbReference>
<feature type="compositionally biased region" description="Low complexity" evidence="1">
    <location>
        <begin position="224"/>
        <end position="239"/>
    </location>
</feature>
<dbReference type="SUPFAM" id="SSF56801">
    <property type="entry name" value="Acetyl-CoA synthetase-like"/>
    <property type="match status" value="2"/>
</dbReference>
<name>A0AAD5TFR2_9FUNG</name>
<dbReference type="Pfam" id="PF24919">
    <property type="entry name" value="Mug62"/>
    <property type="match status" value="1"/>
</dbReference>
<evidence type="ECO:0000259" key="2">
    <source>
        <dbReference type="PROSITE" id="PS51912"/>
    </source>
</evidence>
<feature type="region of interest" description="Disordered" evidence="1">
    <location>
        <begin position="1855"/>
        <end position="1883"/>
    </location>
</feature>
<organism evidence="3 4">
    <name type="scientific">Geranomyces variabilis</name>
    <dbReference type="NCBI Taxonomy" id="109894"/>
    <lineage>
        <taxon>Eukaryota</taxon>
        <taxon>Fungi</taxon>
        <taxon>Fungi incertae sedis</taxon>
        <taxon>Chytridiomycota</taxon>
        <taxon>Chytridiomycota incertae sedis</taxon>
        <taxon>Chytridiomycetes</taxon>
        <taxon>Spizellomycetales</taxon>
        <taxon>Powellomycetaceae</taxon>
        <taxon>Geranomyces</taxon>
    </lineage>
</organism>
<feature type="compositionally biased region" description="Polar residues" evidence="1">
    <location>
        <begin position="306"/>
        <end position="316"/>
    </location>
</feature>
<keyword evidence="4" id="KW-1185">Reference proteome</keyword>
<dbReference type="InterPro" id="IPR056881">
    <property type="entry name" value="Mug62_dom"/>
</dbReference>
<feature type="domain" description="DMAP1-binding" evidence="2">
    <location>
        <begin position="8"/>
        <end position="116"/>
    </location>
</feature>
<evidence type="ECO:0000256" key="1">
    <source>
        <dbReference type="SAM" id="MobiDB-lite"/>
    </source>
</evidence>
<proteinExistence type="predicted"/>
<sequence length="1895" mass="201983">MEHQQEAGSAPVPPALAQKLRELEAELADGDITQQGFEKKRQKLLAGYAPPPVSSGLQVAPSAPPRGQSWQSVAEPIPPVQSLHLTGSAPRRLDDGPPPRALTPDDPRAIQNRGSSPPYQPQRFESGPPPMTFAPDDPRAAQPSRPYPQGPYPPHVYSQAIPGHAPGYGPQVPYGHAPGYGPPLPHGYPPGYGHPPPHLGNQPSRQPQYAGAGEPQHLAGSPMQNQQPHQQPHQQQYWPEHQEYDQPVASRRSSVSGSGVINPSITSSPSMTPHSVSREGSVADYRLEDSVAFSPEGDSFALHSVDSPSTGQNSGWRGTLRFPAAQPNMAPSPQFLDPQLSKKYAHVPALLGKQALPTRRRLSVPPQIDKATGANLASFPAIASLLRFRAQKTPKQIAFTVTDHKGRDLASISFEKLNGRAEKISQTIKEKTSLKRGDSVALIYKRSEALESVVALYGCLFAGMIAVPIATSSVHADDELTEILFILDNCKIGLALTTEAQLKTLTREFRAQRNTSLPRTTEFLETTHLSAGTGKRRGPDTPVTVNSAEVAYIEHTKNASGELKGVGLDNRVILSQCLQLRAGLELESVDVIVSGIENRVQAGLLATSFLGVFAGCNVVWIAEAALTTPGAWMGAITRHKATVALMDNISLMDVVGVASSTASSKKLPPPDLGTLRTVLVNTPLGSPQFLNDVEKLLGEHGLPAGALAPFFTLDEFGGTALALGALGARRVEIWIDAAAFKNDRIRILAYTTPNGQRVGEPPENAIRLCDAGCILPDASVAIVDPLTESLRPPNFLGEIWCNAQELLPRSFVNLAPLSEQMFRNHPLLYVKENPSAVASDAALPSLGFRVEVIDCADFIRSGFRGFIVDGNFVPGVTIPRLFVAGLSRDRILQRRLLAGAPEKPLGEHGEYEAHFTTDLIATLCEKVAGVRCCAIFSTQKLGENLPIVVIESTRPPNEFRGTATSVASILLSVHGLRAYAVVAALPGVLPRSQPRTGGGTLLQTTFHGYSSGIVKICSDSDSTNAMAQPRPLPRGSSTKSTAAVPAPEIGTRKLELIDVELCRKAFLSGELPIAHLWMNVESDVMSTLAGGENAPIDAAEENERHANVGQVVGGMSQNPLRDDRTGADLESFPTMSHLLAYRGGSDNPAAAHAVAFSVLDYKGRETGKGPVTFAKASTKIRSLANHLLTTKRGLQPNDHVVLMYPLGVEYIYALHACMYAGIVPIPLPVIDTGRLGEDVAILLDVVDKFACKAILCFGAVDEALKSKAVTSQVKAVRSAAAGGDAPGAGKQPGKTASGNLNAGLPAIVNTANGKVVKLGKAMALDDPQFYHARMRSLNDEGEAINDEVIDPAHDQSSAPALILCHLSADMQPVYTTHTHASLLSQLRIHTIHGSLVSSTLPEPPMTMTPPSPLLACLTPHSAPHIFYAALLGPYIGAQTYMLPAAEYYTQPNMWFELLYRLKVREVASSPSMMRHVMGSMKDVEYRSFSLHHLKNLVLPIMGRADVDLYRQIHQNFGGNRLEDAALGTCFSPPCNSCVSSRAYMRSEVLTLGVDRAALRVGRIRVLSAHRGENGRRREKTPKELHLQDCGRIVNNTVTVIVDENGALCKPNTVGDIYVCSPATVADARLVPVGGLDPALLFAPTGAKGFLHPIPAPTDAIGSVLNGSTTQASEQDSLEDPWDTLVLAGKPYEIVIFVVGQKDDELQVRVCDAVGACADGVGLLRSHWKEDVERTVEECWGGIGACVVHQTAPASVIIFLESPLDATSTTGPSGSTLPPAGPGPGGAPPVANNLALVFVVVNAVLEAHGFFPATIVVTKIGGLAPGRSGQKMRGRVAAAWASRKLPVLMEFAVRDSAVGGGNSRPPSEKSRSGSGASTPREDLGFISGVGSLSVMN</sequence>
<dbReference type="PANTHER" id="PTHR22754:SF32">
    <property type="entry name" value="DISCO-INTERACTING PROTEIN 2"/>
    <property type="match status" value="1"/>
</dbReference>
<dbReference type="Pfam" id="PF06464">
    <property type="entry name" value="DMAP_binding"/>
    <property type="match status" value="1"/>
</dbReference>
<feature type="region of interest" description="Disordered" evidence="1">
    <location>
        <begin position="43"/>
        <end position="279"/>
    </location>
</feature>
<dbReference type="Gene3D" id="3.40.50.12780">
    <property type="entry name" value="N-terminal domain of ligase-like"/>
    <property type="match status" value="2"/>
</dbReference>
<dbReference type="Proteomes" id="UP001212152">
    <property type="component" value="Unassembled WGS sequence"/>
</dbReference>
<dbReference type="InterPro" id="IPR042099">
    <property type="entry name" value="ANL_N_sf"/>
</dbReference>
<dbReference type="InterPro" id="IPR000873">
    <property type="entry name" value="AMP-dep_synth/lig_dom"/>
</dbReference>
<feature type="compositionally biased region" description="Low complexity" evidence="1">
    <location>
        <begin position="250"/>
        <end position="260"/>
    </location>
</feature>
<feature type="compositionally biased region" description="Pro residues" evidence="1">
    <location>
        <begin position="180"/>
        <end position="198"/>
    </location>
</feature>
<dbReference type="EMBL" id="JADGJQ010000056">
    <property type="protein sequence ID" value="KAJ3175080.1"/>
    <property type="molecule type" value="Genomic_DNA"/>
</dbReference>
<evidence type="ECO:0000313" key="4">
    <source>
        <dbReference type="Proteomes" id="UP001212152"/>
    </source>
</evidence>
<dbReference type="PANTHER" id="PTHR22754">
    <property type="entry name" value="DISCO-INTERACTING PROTEIN 2 DIP2 -RELATED"/>
    <property type="match status" value="1"/>
</dbReference>
<feature type="compositionally biased region" description="Polar residues" evidence="1">
    <location>
        <begin position="261"/>
        <end position="275"/>
    </location>
</feature>
<feature type="compositionally biased region" description="Pro residues" evidence="1">
    <location>
        <begin position="145"/>
        <end position="154"/>
    </location>
</feature>
<feature type="region of interest" description="Disordered" evidence="1">
    <location>
        <begin position="1024"/>
        <end position="1043"/>
    </location>
</feature>
<feature type="region of interest" description="Disordered" evidence="1">
    <location>
        <begin position="302"/>
        <end position="336"/>
    </location>
</feature>
<gene>
    <name evidence="3" type="ORF">HDU87_006477</name>
</gene>
<protein>
    <recommendedName>
        <fullName evidence="2">DMAP1-binding domain-containing protein</fullName>
    </recommendedName>
</protein>
<dbReference type="SMART" id="SM01137">
    <property type="entry name" value="DMAP_binding"/>
    <property type="match status" value="1"/>
</dbReference>
<evidence type="ECO:0000313" key="3">
    <source>
        <dbReference type="EMBL" id="KAJ3175080.1"/>
    </source>
</evidence>
<dbReference type="Pfam" id="PF00501">
    <property type="entry name" value="AMP-binding"/>
    <property type="match status" value="2"/>
</dbReference>
<feature type="compositionally biased region" description="Basic and acidic residues" evidence="1">
    <location>
        <begin position="91"/>
        <end position="108"/>
    </location>
</feature>